<dbReference type="GO" id="GO:0016579">
    <property type="term" value="P:protein deubiquitination"/>
    <property type="evidence" value="ECO:0007669"/>
    <property type="project" value="InterPro"/>
</dbReference>
<keyword evidence="6 7" id="KW-0788">Thiol protease</keyword>
<dbReference type="OrthoDB" id="289038at2759"/>
<dbReference type="InterPro" id="IPR018200">
    <property type="entry name" value="USP_CS"/>
</dbReference>
<evidence type="ECO:0000256" key="7">
    <source>
        <dbReference type="RuleBase" id="RU366025"/>
    </source>
</evidence>
<feature type="non-terminal residue" evidence="10">
    <location>
        <position position="816"/>
    </location>
</feature>
<accession>A0A4P9Y332</accession>
<reference evidence="11" key="1">
    <citation type="journal article" date="2018" name="Nat. Microbiol.">
        <title>Leveraging single-cell genomics to expand the fungal tree of life.</title>
        <authorList>
            <person name="Ahrendt S.R."/>
            <person name="Quandt C.A."/>
            <person name="Ciobanu D."/>
            <person name="Clum A."/>
            <person name="Salamov A."/>
            <person name="Andreopoulos B."/>
            <person name="Cheng J.F."/>
            <person name="Woyke T."/>
            <person name="Pelin A."/>
            <person name="Henrissat B."/>
            <person name="Reynolds N.K."/>
            <person name="Benny G.L."/>
            <person name="Smith M.E."/>
            <person name="James T.Y."/>
            <person name="Grigoriev I.V."/>
        </authorList>
    </citation>
    <scope>NUCLEOTIDE SEQUENCE [LARGE SCALE GENOMIC DNA]</scope>
</reference>
<dbReference type="EMBL" id="KZ988131">
    <property type="protein sequence ID" value="RKP13022.1"/>
    <property type="molecule type" value="Genomic_DNA"/>
</dbReference>
<dbReference type="InterPro" id="IPR024729">
    <property type="entry name" value="USP7_ICP0-binding_dom"/>
</dbReference>
<dbReference type="Pfam" id="PF12436">
    <property type="entry name" value="USP7_ICP0_bdg"/>
    <property type="match status" value="1"/>
</dbReference>
<keyword evidence="4 7" id="KW-0833">Ubl conjugation pathway</keyword>
<dbReference type="PANTHER" id="PTHR24006">
    <property type="entry name" value="UBIQUITIN CARBOXYL-TERMINAL HYDROLASE"/>
    <property type="match status" value="1"/>
</dbReference>
<dbReference type="Proteomes" id="UP000267251">
    <property type="component" value="Unassembled WGS sequence"/>
</dbReference>
<dbReference type="InterPro" id="IPR008974">
    <property type="entry name" value="TRAF-like"/>
</dbReference>
<protein>
    <recommendedName>
        <fullName evidence="7">Ubiquitin carboxyl-terminal hydrolase</fullName>
        <ecNumber evidence="7">3.4.19.12</ecNumber>
    </recommendedName>
</protein>
<dbReference type="Gene3D" id="2.60.210.10">
    <property type="entry name" value="Apoptosis, Tumor Necrosis Factor Receptor Associated Protein 2, Chain A"/>
    <property type="match status" value="1"/>
</dbReference>
<evidence type="ECO:0000256" key="6">
    <source>
        <dbReference type="ARBA" id="ARBA00022807"/>
    </source>
</evidence>
<dbReference type="SUPFAM" id="SSF49599">
    <property type="entry name" value="TRAF domain-like"/>
    <property type="match status" value="1"/>
</dbReference>
<comment type="catalytic activity">
    <reaction evidence="1 7">
        <text>Thiol-dependent hydrolysis of ester, thioester, amide, peptide and isopeptide bonds formed by the C-terminal Gly of ubiquitin (a 76-residue protein attached to proteins as an intracellular targeting signal).</text>
        <dbReference type="EC" id="3.4.19.12"/>
    </reaction>
</comment>
<dbReference type="Gene3D" id="3.10.20.90">
    <property type="entry name" value="Phosphatidylinositol 3-kinase Catalytic Subunit, Chain A, domain 1"/>
    <property type="match status" value="1"/>
</dbReference>
<dbReference type="InterPro" id="IPR038765">
    <property type="entry name" value="Papain-like_cys_pep_sf"/>
</dbReference>
<evidence type="ECO:0000256" key="3">
    <source>
        <dbReference type="ARBA" id="ARBA00022670"/>
    </source>
</evidence>
<evidence type="ECO:0000256" key="4">
    <source>
        <dbReference type="ARBA" id="ARBA00022786"/>
    </source>
</evidence>
<organism evidence="10 11">
    <name type="scientific">Piptocephalis cylindrospora</name>
    <dbReference type="NCBI Taxonomy" id="1907219"/>
    <lineage>
        <taxon>Eukaryota</taxon>
        <taxon>Fungi</taxon>
        <taxon>Fungi incertae sedis</taxon>
        <taxon>Zoopagomycota</taxon>
        <taxon>Zoopagomycotina</taxon>
        <taxon>Zoopagomycetes</taxon>
        <taxon>Zoopagales</taxon>
        <taxon>Piptocephalidaceae</taxon>
        <taxon>Piptocephalis</taxon>
    </lineage>
</organism>
<dbReference type="InterPro" id="IPR028889">
    <property type="entry name" value="USP"/>
</dbReference>
<feature type="domain" description="MATH" evidence="8">
    <location>
        <begin position="60"/>
        <end position="199"/>
    </location>
</feature>
<name>A0A4P9Y332_9FUNG</name>
<keyword evidence="3 7" id="KW-0645">Protease</keyword>
<gene>
    <name evidence="10" type="ORF">BJ684DRAFT_10647</name>
</gene>
<dbReference type="InterPro" id="IPR050164">
    <property type="entry name" value="Peptidase_C19"/>
</dbReference>
<evidence type="ECO:0000259" key="9">
    <source>
        <dbReference type="PROSITE" id="PS50235"/>
    </source>
</evidence>
<sequence>MVPEAEKPSVDDGRLLSRNISSSFRFPKKTHPFLLFSPFSTVESYVYSLFADSEYEEIGRTITTWTVSDWGSGKIHGGHRGKIEGPTITLAGHTFKLILLTLMDDHRDPRDAASVFLEYHPSEDAPPTWHACVEFSLFISNPNDPTVFKSNITHRRYDNLNSGDWGFPDLAKNPDLIRPYNQGGKGILEDNSVVITLAIRLFNDPYGTLWKNMEQYDSRTETEHVGLRNQGATCYMNSLLQSLYCTNGLRRAVYAIPTDKEKPRASVVYALQRLFYQLQHSPRAVDTQELTASFGWDPNEAFMQHDVQEFNRVLQDNLEEKMKGTPAEGAIERLFRGQMRSFIRCINVDYESARVEPYYDIQLNVKDCATLEDSFAEYIDVETLDGENQYAAEGHGLQDARKGVIFESFPPVLHLQLKRFEYDMERDAMVKINDRHVFPPTINLAPYLAEDSPDRRAGTPMEYELYGVLVHSGDLTSGHYFALIRPTPTSPWLKFDDESVTRVSDREVYDDNYGGDGFNPGGMSNRDLRSLIRRMTNAYMLVYVRKDQVPEVLKPVEDSEIPAHLVKRIEREMALVEQVERDRETRSRCERLKLVTDEVCASSHGFDLVDDWTTPEERRWTQLTQAVSVPRDDEWSEVQDKIRECLHLDLKKKDRLNLWLFVNRQNHTIRVDTLLNPWYGRGGQEWEISRLKREFFAQRDGRFYVESRVREGSGNGIRRGEILLFVKWYDPRSRTMHYTGSIRVLAHTRICDALPAFRALLEEDRVRRGEASSTSSPDRAMAIFEEIKPGWVDRIQDTRVTFQKAEIQVGDIVCWQ</sequence>
<dbReference type="GO" id="GO:0004843">
    <property type="term" value="F:cysteine-type deubiquitinase activity"/>
    <property type="evidence" value="ECO:0007669"/>
    <property type="project" value="UniProtKB-UniRule"/>
</dbReference>
<evidence type="ECO:0000256" key="2">
    <source>
        <dbReference type="ARBA" id="ARBA00009085"/>
    </source>
</evidence>
<feature type="domain" description="USP" evidence="9">
    <location>
        <begin position="225"/>
        <end position="546"/>
    </location>
</feature>
<dbReference type="InterPro" id="IPR001394">
    <property type="entry name" value="Peptidase_C19_UCH"/>
</dbReference>
<dbReference type="PROSITE" id="PS50235">
    <property type="entry name" value="USP_3"/>
    <property type="match status" value="1"/>
</dbReference>
<evidence type="ECO:0000256" key="1">
    <source>
        <dbReference type="ARBA" id="ARBA00000707"/>
    </source>
</evidence>
<evidence type="ECO:0000313" key="11">
    <source>
        <dbReference type="Proteomes" id="UP000267251"/>
    </source>
</evidence>
<dbReference type="SUPFAM" id="SSF54001">
    <property type="entry name" value="Cysteine proteinases"/>
    <property type="match status" value="1"/>
</dbReference>
<dbReference type="PANTHER" id="PTHR24006:SF644">
    <property type="entry name" value="UBIQUITIN CARBOXYL-TERMINAL HYDROLASE 7"/>
    <property type="match status" value="1"/>
</dbReference>
<dbReference type="GO" id="GO:0005829">
    <property type="term" value="C:cytosol"/>
    <property type="evidence" value="ECO:0007669"/>
    <property type="project" value="TreeGrafter"/>
</dbReference>
<dbReference type="PROSITE" id="PS50144">
    <property type="entry name" value="MATH"/>
    <property type="match status" value="1"/>
</dbReference>
<dbReference type="CDD" id="cd02659">
    <property type="entry name" value="peptidase_C19C"/>
    <property type="match status" value="1"/>
</dbReference>
<keyword evidence="5 7" id="KW-0378">Hydrolase</keyword>
<dbReference type="AlphaFoldDB" id="A0A4P9Y332"/>
<evidence type="ECO:0000259" key="8">
    <source>
        <dbReference type="PROSITE" id="PS50144"/>
    </source>
</evidence>
<dbReference type="GO" id="GO:0031647">
    <property type="term" value="P:regulation of protein stability"/>
    <property type="evidence" value="ECO:0007669"/>
    <property type="project" value="TreeGrafter"/>
</dbReference>
<dbReference type="FunFam" id="3.90.70.10:FF:000044">
    <property type="entry name" value="Ubiquitin carboxyl-terminal hydrolase 13"/>
    <property type="match status" value="1"/>
</dbReference>
<dbReference type="GO" id="GO:0005634">
    <property type="term" value="C:nucleus"/>
    <property type="evidence" value="ECO:0007669"/>
    <property type="project" value="TreeGrafter"/>
</dbReference>
<dbReference type="PROSITE" id="PS00972">
    <property type="entry name" value="USP_1"/>
    <property type="match status" value="1"/>
</dbReference>
<dbReference type="EC" id="3.4.19.12" evidence="7"/>
<dbReference type="Gene3D" id="3.90.70.10">
    <property type="entry name" value="Cysteine proteinases"/>
    <property type="match status" value="1"/>
</dbReference>
<proteinExistence type="inferred from homology"/>
<evidence type="ECO:0000313" key="10">
    <source>
        <dbReference type="EMBL" id="RKP13022.1"/>
    </source>
</evidence>
<dbReference type="GO" id="GO:0006508">
    <property type="term" value="P:proteolysis"/>
    <property type="evidence" value="ECO:0007669"/>
    <property type="project" value="UniProtKB-KW"/>
</dbReference>
<comment type="similarity">
    <text evidence="2 7">Belongs to the peptidase C19 family.</text>
</comment>
<evidence type="ECO:0000256" key="5">
    <source>
        <dbReference type="ARBA" id="ARBA00022801"/>
    </source>
</evidence>
<dbReference type="PROSITE" id="PS00973">
    <property type="entry name" value="USP_2"/>
    <property type="match status" value="1"/>
</dbReference>
<dbReference type="InterPro" id="IPR002083">
    <property type="entry name" value="MATH/TRAF_dom"/>
</dbReference>
<keyword evidence="11" id="KW-1185">Reference proteome</keyword>
<dbReference type="Pfam" id="PF00443">
    <property type="entry name" value="UCH"/>
    <property type="match status" value="1"/>
</dbReference>